<evidence type="ECO:0000256" key="5">
    <source>
        <dbReference type="ARBA" id="ARBA00022806"/>
    </source>
</evidence>
<dbReference type="GO" id="GO:0005524">
    <property type="term" value="F:ATP binding"/>
    <property type="evidence" value="ECO:0007669"/>
    <property type="project" value="UniProtKB-UniRule"/>
</dbReference>
<evidence type="ECO:0000256" key="10">
    <source>
        <dbReference type="ARBA" id="ARBA00023235"/>
    </source>
</evidence>
<dbReference type="InterPro" id="IPR011604">
    <property type="entry name" value="PDDEXK-like_dom_sf"/>
</dbReference>
<keyword evidence="8" id="KW-0238">DNA-binding</keyword>
<keyword evidence="2 14" id="KW-0547">Nucleotide-binding</keyword>
<gene>
    <name evidence="17" type="ORF">ABWT76_005771</name>
</gene>
<name>A0AAU8JE00_9CYAN</name>
<dbReference type="GO" id="GO:0005829">
    <property type="term" value="C:cytosol"/>
    <property type="evidence" value="ECO:0007669"/>
    <property type="project" value="TreeGrafter"/>
</dbReference>
<dbReference type="GO" id="GO:0004527">
    <property type="term" value="F:exonuclease activity"/>
    <property type="evidence" value="ECO:0007669"/>
    <property type="project" value="UniProtKB-KW"/>
</dbReference>
<keyword evidence="1" id="KW-0540">Nuclease</keyword>
<evidence type="ECO:0000256" key="6">
    <source>
        <dbReference type="ARBA" id="ARBA00022839"/>
    </source>
</evidence>
<dbReference type="RefSeq" id="WP_354635355.1">
    <property type="nucleotide sequence ID" value="NZ_CP159837.1"/>
</dbReference>
<evidence type="ECO:0000256" key="9">
    <source>
        <dbReference type="ARBA" id="ARBA00023204"/>
    </source>
</evidence>
<reference evidence="17" key="1">
    <citation type="submission" date="2024-07" db="EMBL/GenBank/DDBJ databases">
        <authorList>
            <person name="Kim Y.J."/>
            <person name="Jeong J.Y."/>
        </authorList>
    </citation>
    <scope>NUCLEOTIDE SEQUENCE</scope>
    <source>
        <strain evidence="17">GIHE-MW2</strain>
    </source>
</reference>
<evidence type="ECO:0000256" key="12">
    <source>
        <dbReference type="ARBA" id="ARBA00034808"/>
    </source>
</evidence>
<evidence type="ECO:0000259" key="16">
    <source>
        <dbReference type="PROSITE" id="PS51217"/>
    </source>
</evidence>
<evidence type="ECO:0000259" key="15">
    <source>
        <dbReference type="PROSITE" id="PS51198"/>
    </source>
</evidence>
<keyword evidence="9" id="KW-0234">DNA repair</keyword>
<dbReference type="GO" id="GO:0033202">
    <property type="term" value="C:DNA helicase complex"/>
    <property type="evidence" value="ECO:0007669"/>
    <property type="project" value="TreeGrafter"/>
</dbReference>
<evidence type="ECO:0000256" key="11">
    <source>
        <dbReference type="ARBA" id="ARBA00034617"/>
    </source>
</evidence>
<dbReference type="PANTHER" id="PTHR11070:SF48">
    <property type="entry name" value="ATP-DEPENDENT HELICASE_NUCLEASE SUBUNIT A"/>
    <property type="match status" value="1"/>
</dbReference>
<evidence type="ECO:0000256" key="4">
    <source>
        <dbReference type="ARBA" id="ARBA00022801"/>
    </source>
</evidence>
<dbReference type="EC" id="5.6.2.4" evidence="12"/>
<dbReference type="Pfam" id="PF12705">
    <property type="entry name" value="PDDEXK_1"/>
    <property type="match status" value="1"/>
</dbReference>
<keyword evidence="5 14" id="KW-0347">Helicase</keyword>
<evidence type="ECO:0000256" key="7">
    <source>
        <dbReference type="ARBA" id="ARBA00022840"/>
    </source>
</evidence>
<feature type="domain" description="UvrD-like helicase C-terminal" evidence="16">
    <location>
        <begin position="425"/>
        <end position="732"/>
    </location>
</feature>
<dbReference type="Pfam" id="PF13361">
    <property type="entry name" value="UvrD_C"/>
    <property type="match status" value="2"/>
</dbReference>
<organism evidence="17">
    <name type="scientific">Planktothricoides raciborskii GIHE-MW2</name>
    <dbReference type="NCBI Taxonomy" id="2792601"/>
    <lineage>
        <taxon>Bacteria</taxon>
        <taxon>Bacillati</taxon>
        <taxon>Cyanobacteriota</taxon>
        <taxon>Cyanophyceae</taxon>
        <taxon>Oscillatoriophycideae</taxon>
        <taxon>Oscillatoriales</taxon>
        <taxon>Oscillatoriaceae</taxon>
        <taxon>Planktothricoides</taxon>
    </lineage>
</organism>
<accession>A0AAU8JE00</accession>
<dbReference type="GO" id="GO:0003677">
    <property type="term" value="F:DNA binding"/>
    <property type="evidence" value="ECO:0007669"/>
    <property type="project" value="UniProtKB-KW"/>
</dbReference>
<comment type="catalytic activity">
    <reaction evidence="13">
        <text>ATP + H2O = ADP + phosphate + H(+)</text>
        <dbReference type="Rhea" id="RHEA:13065"/>
        <dbReference type="ChEBI" id="CHEBI:15377"/>
        <dbReference type="ChEBI" id="CHEBI:15378"/>
        <dbReference type="ChEBI" id="CHEBI:30616"/>
        <dbReference type="ChEBI" id="CHEBI:43474"/>
        <dbReference type="ChEBI" id="CHEBI:456216"/>
        <dbReference type="EC" id="5.6.2.4"/>
    </reaction>
</comment>
<dbReference type="InterPro" id="IPR014017">
    <property type="entry name" value="DNA_helicase_UvrD-like_C"/>
</dbReference>
<keyword evidence="6" id="KW-0269">Exonuclease</keyword>
<evidence type="ECO:0000256" key="2">
    <source>
        <dbReference type="ARBA" id="ARBA00022741"/>
    </source>
</evidence>
<dbReference type="Pfam" id="PF00580">
    <property type="entry name" value="UvrD-helicase"/>
    <property type="match status" value="1"/>
</dbReference>
<dbReference type="GO" id="GO:0043138">
    <property type="term" value="F:3'-5' DNA helicase activity"/>
    <property type="evidence" value="ECO:0007669"/>
    <property type="project" value="UniProtKB-EC"/>
</dbReference>
<keyword evidence="4 14" id="KW-0378">Hydrolase</keyword>
<dbReference type="PROSITE" id="PS51217">
    <property type="entry name" value="UVRD_HELICASE_CTER"/>
    <property type="match status" value="1"/>
</dbReference>
<evidence type="ECO:0000313" key="17">
    <source>
        <dbReference type="EMBL" id="XCM36971.1"/>
    </source>
</evidence>
<dbReference type="PANTHER" id="PTHR11070">
    <property type="entry name" value="UVRD / RECB / PCRA DNA HELICASE FAMILY MEMBER"/>
    <property type="match status" value="1"/>
</dbReference>
<evidence type="ECO:0000256" key="1">
    <source>
        <dbReference type="ARBA" id="ARBA00022722"/>
    </source>
</evidence>
<dbReference type="Gene3D" id="3.90.320.10">
    <property type="match status" value="1"/>
</dbReference>
<dbReference type="InterPro" id="IPR027417">
    <property type="entry name" value="P-loop_NTPase"/>
</dbReference>
<feature type="binding site" evidence="14">
    <location>
        <begin position="21"/>
        <end position="28"/>
    </location>
    <ligand>
        <name>ATP</name>
        <dbReference type="ChEBI" id="CHEBI:30616"/>
    </ligand>
</feature>
<feature type="domain" description="UvrD-like helicase ATP-binding" evidence="15">
    <location>
        <begin position="1"/>
        <end position="424"/>
    </location>
</feature>
<dbReference type="SUPFAM" id="SSF52540">
    <property type="entry name" value="P-loop containing nucleoside triphosphate hydrolases"/>
    <property type="match status" value="1"/>
</dbReference>
<dbReference type="InterPro" id="IPR000212">
    <property type="entry name" value="DNA_helicase_UvrD/REP"/>
</dbReference>
<evidence type="ECO:0000256" key="3">
    <source>
        <dbReference type="ARBA" id="ARBA00022763"/>
    </source>
</evidence>
<dbReference type="AlphaFoldDB" id="A0AAU8JE00"/>
<keyword evidence="7 14" id="KW-0067">ATP-binding</keyword>
<keyword evidence="3" id="KW-0227">DNA damage</keyword>
<keyword evidence="10" id="KW-0413">Isomerase</keyword>
<protein>
    <recommendedName>
        <fullName evidence="12">DNA 3'-5' helicase</fullName>
        <ecNumber evidence="12">5.6.2.4</ecNumber>
    </recommendedName>
</protein>
<sequence>MTLTTEQEKAAYSSGSVAVIAGAGTGKTYMLAERYFYHLTVDGFSPLEIVACTFTDKAAAELRSRIRATVSQRLPDRFDLLAELEAAQISTLHSLATRICQEHPEAAGVPADFTVLDELESKIWLNQQLILALTELPAEIYQEIFYSQLGEILPHLIADPIAAERAFNRSINPENLIAQMQQFALSELLGNSQWQLATETLHQFAGLEGDRIELARKTAIQAVNSLKENSEPTNALENLTKINLQGGSKKKWPDGGFTEIKEAIATLKKLADKEIKRGRINLDIGEFDHKLTAILPILKQAFMQVREFLAAAKRKARLLDFADLEVYALKALSHPEVQEYYWQRWQAFLVDEFQDTNPVQGEFLELLNSKAILTIVGDAKQSIYGFRRADVAVFQSWCDRIQHDSGKRGKGGEIVELSTSFRTHESLINQINQIFAPLLGNLHQNLTAFRTEAPYVNDINPDVNTYLEAYTVAAGEVNDINRCRQAEGRHIARTLKQMLEQKMPVYDKKTGGLRPVKPGDMAILSRTWDPLELYGETLASEGIPVVLSGGGNLLDTREAKDAWALLRFLADPTDDIALVAVLRSPFFAISDRTLFMISRSLLTVEGKNLSWWEKIQMEQKPGFLEKPGFSAVEILKQLLGDRTVEPPTRLLQIADRLTGYTAVINNLPGAPRRLADWRGFMELVRQLETGNNDVFNVVRRLRQIAAADVKITRLPLEAENAVTLMTIHAAKGLEWPVVIVPDLTRSKPNYSPSVYFDPAWGVAVSLSNEEGEKQKPVLYVWLENLQKQREDAEALRLLYVAFTRSRDRLILTAASEKGSLLDLLRPGLNAANISVEKIPLTAEDLFAPEPPLPPLLEGDRPEIIGFVGSGLFELPVTALSEYTRCPKRFKFRYIDGHPGTGEGMAIAQKIGILVHKALENNIRNPETLSRFNSSLFPAQIQEILSLVQAWDEYPDYAPYRQGNISKETKITFKIDSITFNGVIDLLGDDFVLDYKTDQIIEPHLHRCQLWVYAAATERPQAHIAYLREPKLFTYPRDYFQAVGDEVKNIVQKILQGDYRAHAWPSNCQICPYAEICEYAYQEIGDKMVEDDLAF</sequence>
<evidence type="ECO:0000256" key="13">
    <source>
        <dbReference type="ARBA" id="ARBA00048988"/>
    </source>
</evidence>
<dbReference type="InterPro" id="IPR038726">
    <property type="entry name" value="PDDEXK_AddAB-type"/>
</dbReference>
<proteinExistence type="predicted"/>
<evidence type="ECO:0000256" key="14">
    <source>
        <dbReference type="PROSITE-ProRule" id="PRU00560"/>
    </source>
</evidence>
<dbReference type="PROSITE" id="PS51198">
    <property type="entry name" value="UVRD_HELICASE_ATP_BIND"/>
    <property type="match status" value="1"/>
</dbReference>
<dbReference type="InterPro" id="IPR014016">
    <property type="entry name" value="UvrD-like_ATP-bd"/>
</dbReference>
<dbReference type="Gene3D" id="3.40.50.300">
    <property type="entry name" value="P-loop containing nucleotide triphosphate hydrolases"/>
    <property type="match status" value="4"/>
</dbReference>
<evidence type="ECO:0000256" key="8">
    <source>
        <dbReference type="ARBA" id="ARBA00023125"/>
    </source>
</evidence>
<comment type="catalytic activity">
    <reaction evidence="11">
        <text>Couples ATP hydrolysis with the unwinding of duplex DNA by translocating in the 3'-5' direction.</text>
        <dbReference type="EC" id="5.6.2.4"/>
    </reaction>
</comment>
<dbReference type="GO" id="GO:0000725">
    <property type="term" value="P:recombinational repair"/>
    <property type="evidence" value="ECO:0007669"/>
    <property type="project" value="TreeGrafter"/>
</dbReference>
<dbReference type="EMBL" id="CP159837">
    <property type="protein sequence ID" value="XCM36971.1"/>
    <property type="molecule type" value="Genomic_DNA"/>
</dbReference>